<dbReference type="InterPro" id="IPR003786">
    <property type="entry name" value="FdhD"/>
</dbReference>
<proteinExistence type="predicted"/>
<dbReference type="EMBL" id="NWTK01000023">
    <property type="protein sequence ID" value="PKR48408.1"/>
    <property type="molecule type" value="Genomic_DNA"/>
</dbReference>
<evidence type="ECO:0000256" key="2">
    <source>
        <dbReference type="ARBA" id="ARBA00023150"/>
    </source>
</evidence>
<dbReference type="Pfam" id="PF02634">
    <property type="entry name" value="FdhD-NarQ"/>
    <property type="match status" value="1"/>
</dbReference>
<comment type="caution">
    <text evidence="3">The sequence shown here is derived from an EMBL/GenBank/DDBJ whole genome shotgun (WGS) entry which is preliminary data.</text>
</comment>
<dbReference type="PANTHER" id="PTHR30592">
    <property type="entry name" value="FORMATE DEHYDROGENASE"/>
    <property type="match status" value="1"/>
</dbReference>
<evidence type="ECO:0000313" key="3">
    <source>
        <dbReference type="EMBL" id="PKR48408.1"/>
    </source>
</evidence>
<keyword evidence="3" id="KW-0808">Transferase</keyword>
<sequence length="273" mass="29156">MASNPAPKPTGSNDMFDNRSFDPAVAITDQDAGTDALFLQPEVPAALVFNGKSHAVMMTSPYDLEDFVTGFCLSEGIISDMSQIRIQDVRATLRGYVIEAELDEDCVDALSDRQRTLEGRSGCGLCGVQSLEAIPAEAPRRVTPGNMPQNVVLAAIDDLPNYQSRNKTGGGLLHASAFADASGNILLAREDIGRHNALDKVLGAIARQNIDPAGGFILMTSRCSYEIVTKTVQCGIGGLVTLSGPTLTAVNLARQAGLTLICRERRGLFRRFA</sequence>
<dbReference type="OrthoDB" id="3197277at2"/>
<dbReference type="NCBIfam" id="TIGR00129">
    <property type="entry name" value="fdhD_narQ"/>
    <property type="match status" value="1"/>
</dbReference>
<dbReference type="Gene3D" id="3.10.20.10">
    <property type="match status" value="1"/>
</dbReference>
<dbReference type="GO" id="GO:0016783">
    <property type="term" value="F:sulfurtransferase activity"/>
    <property type="evidence" value="ECO:0007669"/>
    <property type="project" value="InterPro"/>
</dbReference>
<organism evidence="3 4">
    <name type="scientific">Thalassospira marina</name>
    <dbReference type="NCBI Taxonomy" id="2048283"/>
    <lineage>
        <taxon>Bacteria</taxon>
        <taxon>Pseudomonadati</taxon>
        <taxon>Pseudomonadota</taxon>
        <taxon>Alphaproteobacteria</taxon>
        <taxon>Rhodospirillales</taxon>
        <taxon>Thalassospiraceae</taxon>
        <taxon>Thalassospira</taxon>
    </lineage>
</organism>
<gene>
    <name evidence="3" type="ORF">COO20_24390</name>
</gene>
<dbReference type="Gene3D" id="3.40.140.10">
    <property type="entry name" value="Cytidine Deaminase, domain 2"/>
    <property type="match status" value="1"/>
</dbReference>
<dbReference type="PANTHER" id="PTHR30592:SF1">
    <property type="entry name" value="SULFUR CARRIER PROTEIN FDHD"/>
    <property type="match status" value="1"/>
</dbReference>
<name>A0A2N3KCV6_9PROT</name>
<dbReference type="RefSeq" id="WP_101271347.1">
    <property type="nucleotide sequence ID" value="NZ_NWTK01000023.1"/>
</dbReference>
<dbReference type="PIRSF" id="PIRSF015626">
    <property type="entry name" value="FdhD"/>
    <property type="match status" value="1"/>
</dbReference>
<reference evidence="3 4" key="1">
    <citation type="submission" date="2017-09" db="EMBL/GenBank/DDBJ databases">
        <title>Biodiversity and function of Thalassospira species in the particle-attached aromatic-hydrocarbon-degrading consortia from the surface seawater of the South China Sea.</title>
        <authorList>
            <person name="Dong C."/>
            <person name="Liu R."/>
            <person name="Shao Z."/>
        </authorList>
    </citation>
    <scope>NUCLEOTIDE SEQUENCE [LARGE SCALE GENOMIC DNA]</scope>
    <source>
        <strain evidence="3 4">CSC1P2</strain>
    </source>
</reference>
<protein>
    <submittedName>
        <fullName evidence="3">Sulfurtransferase FdhD</fullName>
    </submittedName>
</protein>
<dbReference type="AlphaFoldDB" id="A0A2N3KCV6"/>
<evidence type="ECO:0000256" key="1">
    <source>
        <dbReference type="ARBA" id="ARBA00022490"/>
    </source>
</evidence>
<accession>A0A2N3KCV6</accession>
<dbReference type="Proteomes" id="UP000233597">
    <property type="component" value="Unassembled WGS sequence"/>
</dbReference>
<evidence type="ECO:0000313" key="4">
    <source>
        <dbReference type="Proteomes" id="UP000233597"/>
    </source>
</evidence>
<dbReference type="SUPFAM" id="SSF53927">
    <property type="entry name" value="Cytidine deaminase-like"/>
    <property type="match status" value="1"/>
</dbReference>
<dbReference type="GO" id="GO:0006777">
    <property type="term" value="P:Mo-molybdopterin cofactor biosynthetic process"/>
    <property type="evidence" value="ECO:0007669"/>
    <property type="project" value="UniProtKB-KW"/>
</dbReference>
<keyword evidence="2" id="KW-0501">Molybdenum cofactor biosynthesis</keyword>
<keyword evidence="1" id="KW-0963">Cytoplasm</keyword>
<dbReference type="InterPro" id="IPR016193">
    <property type="entry name" value="Cytidine_deaminase-like"/>
</dbReference>